<feature type="non-terminal residue" evidence="2">
    <location>
        <position position="1"/>
    </location>
</feature>
<feature type="non-terminal residue" evidence="2">
    <location>
        <position position="106"/>
    </location>
</feature>
<feature type="compositionally biased region" description="Basic residues" evidence="1">
    <location>
        <begin position="40"/>
        <end position="64"/>
    </location>
</feature>
<protein>
    <submittedName>
        <fullName evidence="2">Uncharacterized protein</fullName>
    </submittedName>
</protein>
<reference evidence="2 3" key="1">
    <citation type="submission" date="2024-05" db="EMBL/GenBank/DDBJ databases">
        <authorList>
            <person name="Wallberg A."/>
        </authorList>
    </citation>
    <scope>NUCLEOTIDE SEQUENCE [LARGE SCALE GENOMIC DNA]</scope>
</reference>
<evidence type="ECO:0000313" key="3">
    <source>
        <dbReference type="Proteomes" id="UP001497623"/>
    </source>
</evidence>
<comment type="caution">
    <text evidence="2">The sequence shown here is derived from an EMBL/GenBank/DDBJ whole genome shotgun (WGS) entry which is preliminary data.</text>
</comment>
<evidence type="ECO:0000313" key="2">
    <source>
        <dbReference type="EMBL" id="CAL4200324.1"/>
    </source>
</evidence>
<organism evidence="2 3">
    <name type="scientific">Meganyctiphanes norvegica</name>
    <name type="common">Northern krill</name>
    <name type="synonym">Thysanopoda norvegica</name>
    <dbReference type="NCBI Taxonomy" id="48144"/>
    <lineage>
        <taxon>Eukaryota</taxon>
        <taxon>Metazoa</taxon>
        <taxon>Ecdysozoa</taxon>
        <taxon>Arthropoda</taxon>
        <taxon>Crustacea</taxon>
        <taxon>Multicrustacea</taxon>
        <taxon>Malacostraca</taxon>
        <taxon>Eumalacostraca</taxon>
        <taxon>Eucarida</taxon>
        <taxon>Euphausiacea</taxon>
        <taxon>Euphausiidae</taxon>
        <taxon>Meganyctiphanes</taxon>
    </lineage>
</organism>
<feature type="compositionally biased region" description="Low complexity" evidence="1">
    <location>
        <begin position="1"/>
        <end position="23"/>
    </location>
</feature>
<keyword evidence="3" id="KW-1185">Reference proteome</keyword>
<sequence>PYTSLPQPLSPPHSSHPSLYYPHFMTPMMPHYPHEQVLQKHQKDKKRKKSSKKKKEGKKKHKKNKLTDEQIEKTYTGLDREIADSFIENAMEPGISINRAFNSSFE</sequence>
<dbReference type="Proteomes" id="UP001497623">
    <property type="component" value="Unassembled WGS sequence"/>
</dbReference>
<feature type="region of interest" description="Disordered" evidence="1">
    <location>
        <begin position="1"/>
        <end position="71"/>
    </location>
</feature>
<proteinExistence type="predicted"/>
<dbReference type="AlphaFoldDB" id="A0AAV2SH33"/>
<gene>
    <name evidence="2" type="ORF">MNOR_LOCUS37520</name>
</gene>
<accession>A0AAV2SH33</accession>
<name>A0AAV2SH33_MEGNR</name>
<dbReference type="EMBL" id="CAXKWB010076356">
    <property type="protein sequence ID" value="CAL4200324.1"/>
    <property type="molecule type" value="Genomic_DNA"/>
</dbReference>
<evidence type="ECO:0000256" key="1">
    <source>
        <dbReference type="SAM" id="MobiDB-lite"/>
    </source>
</evidence>